<dbReference type="RefSeq" id="WP_121646715.1">
    <property type="nucleotide sequence ID" value="NZ_RCWN01000002.1"/>
</dbReference>
<dbReference type="Proteomes" id="UP000281094">
    <property type="component" value="Unassembled WGS sequence"/>
</dbReference>
<protein>
    <submittedName>
        <fullName evidence="1">ROK family protein</fullName>
    </submittedName>
</protein>
<accession>A0A3L7J3R6</accession>
<dbReference type="InterPro" id="IPR000600">
    <property type="entry name" value="ROK"/>
</dbReference>
<evidence type="ECO:0000313" key="2">
    <source>
        <dbReference type="Proteomes" id="UP000281094"/>
    </source>
</evidence>
<dbReference type="InterPro" id="IPR043129">
    <property type="entry name" value="ATPase_NBD"/>
</dbReference>
<sequence length="307" mass="31875">MNSDRTLPARLSGAALDIGGTKIAAVRFENGEVAERLTEPTNRAMSGTDLVRSCEQLLLRLDAEPEGPLGVAATGRVTNSGLWSAVNTGTLPNIENLPLAEMLSGALARPVHVLNDAAAAAWAEARWGAAAEAASMVYVTISTGVGGGFVFGGTLLRSENGLAGHVGFMSARESDQICGCGRFGTVESVASGLAIAERAKALGHPVTTKEVFEQWRAGTPWAEELVHDSARTIADLGASLRAGLGLDCMVLGGSVGLSGGYHDLVASYLASEPSMFRIKTAIAAFRHDSPLIGALLFAEERPKGECT</sequence>
<dbReference type="AlphaFoldDB" id="A0A3L7J3R6"/>
<dbReference type="PANTHER" id="PTHR18964">
    <property type="entry name" value="ROK (REPRESSOR, ORF, KINASE) FAMILY"/>
    <property type="match status" value="1"/>
</dbReference>
<organism evidence="1 2">
    <name type="scientific">Notoacmeibacter ruber</name>
    <dbReference type="NCBI Taxonomy" id="2670375"/>
    <lineage>
        <taxon>Bacteria</taxon>
        <taxon>Pseudomonadati</taxon>
        <taxon>Pseudomonadota</taxon>
        <taxon>Alphaproteobacteria</taxon>
        <taxon>Hyphomicrobiales</taxon>
        <taxon>Notoacmeibacteraceae</taxon>
        <taxon>Notoacmeibacter</taxon>
    </lineage>
</organism>
<dbReference type="PANTHER" id="PTHR18964:SF169">
    <property type="entry name" value="N-ACETYLMANNOSAMINE KINASE"/>
    <property type="match status" value="1"/>
</dbReference>
<evidence type="ECO:0000313" key="1">
    <source>
        <dbReference type="EMBL" id="RLQ85298.1"/>
    </source>
</evidence>
<reference evidence="1 2" key="1">
    <citation type="submission" date="2018-10" db="EMBL/GenBank/DDBJ databases">
        <title>Notoacmeibacter sp. M2BS9Y-3-1, whole genome shotgun sequence.</title>
        <authorList>
            <person name="Tuo L."/>
        </authorList>
    </citation>
    <scope>NUCLEOTIDE SEQUENCE [LARGE SCALE GENOMIC DNA]</scope>
    <source>
        <strain evidence="1 2">M2BS9Y-3-1</strain>
    </source>
</reference>
<dbReference type="SUPFAM" id="SSF53067">
    <property type="entry name" value="Actin-like ATPase domain"/>
    <property type="match status" value="1"/>
</dbReference>
<dbReference type="GO" id="GO:0009384">
    <property type="term" value="F:N-acylmannosamine kinase activity"/>
    <property type="evidence" value="ECO:0007669"/>
    <property type="project" value="TreeGrafter"/>
</dbReference>
<dbReference type="Gene3D" id="3.30.420.40">
    <property type="match status" value="2"/>
</dbReference>
<keyword evidence="2" id="KW-1185">Reference proteome</keyword>
<comment type="caution">
    <text evidence="1">The sequence shown here is derived from an EMBL/GenBank/DDBJ whole genome shotgun (WGS) entry which is preliminary data.</text>
</comment>
<name>A0A3L7J3R6_9HYPH</name>
<dbReference type="GO" id="GO:0019262">
    <property type="term" value="P:N-acetylneuraminate catabolic process"/>
    <property type="evidence" value="ECO:0007669"/>
    <property type="project" value="TreeGrafter"/>
</dbReference>
<proteinExistence type="predicted"/>
<gene>
    <name evidence="1" type="ORF">D8780_15190</name>
</gene>
<dbReference type="Pfam" id="PF00480">
    <property type="entry name" value="ROK"/>
    <property type="match status" value="1"/>
</dbReference>
<dbReference type="EMBL" id="RCWN01000002">
    <property type="protein sequence ID" value="RLQ85298.1"/>
    <property type="molecule type" value="Genomic_DNA"/>
</dbReference>